<evidence type="ECO:0000256" key="3">
    <source>
        <dbReference type="ARBA" id="ARBA00023136"/>
    </source>
</evidence>
<comment type="similarity">
    <text evidence="4">Belongs to the AIM11 family.</text>
</comment>
<name>A0AAN7H1B6_9PEZI</name>
<evidence type="ECO:0000256" key="5">
    <source>
        <dbReference type="SAM" id="MobiDB-lite"/>
    </source>
</evidence>
<dbReference type="InterPro" id="IPR038814">
    <property type="entry name" value="AIM11"/>
</dbReference>
<evidence type="ECO:0000256" key="2">
    <source>
        <dbReference type="ARBA" id="ARBA00022989"/>
    </source>
</evidence>
<accession>A0AAN7H1B6</accession>
<keyword evidence="3" id="KW-0472">Membrane</keyword>
<comment type="subcellular location">
    <subcellularLocation>
        <location evidence="4">Membrane</location>
        <topology evidence="4">Multi-pass membrane protein</topology>
    </subcellularLocation>
</comment>
<comment type="caution">
    <text evidence="6">The sequence shown here is derived from an EMBL/GenBank/DDBJ whole genome shotgun (WGS) entry which is preliminary data.</text>
</comment>
<dbReference type="Proteomes" id="UP001301958">
    <property type="component" value="Unassembled WGS sequence"/>
</dbReference>
<evidence type="ECO:0000313" key="6">
    <source>
        <dbReference type="EMBL" id="KAK4229038.1"/>
    </source>
</evidence>
<dbReference type="AlphaFoldDB" id="A0AAN7H1B6"/>
<sequence>MILAKIAGLFIPKPEETSRLDPPSSAAAPVPAPAPTSIPPAISRWEERPPYPPVFSARSLKQLSLSFGGATFLVLSIALTRRRINLHQKLSKLKFFDTNIVPPKEQRPAKDPFVAFEALNLATLNVMSAAIMVTGGISWALDCSTLDDFRRITRQRLVSKQDGVPDPEAEREVAEWVAKTLGLNASTSEEDTTDKKP</sequence>
<reference evidence="6" key="1">
    <citation type="journal article" date="2023" name="Mol. Phylogenet. Evol.">
        <title>Genome-scale phylogeny and comparative genomics of the fungal order Sordariales.</title>
        <authorList>
            <person name="Hensen N."/>
            <person name="Bonometti L."/>
            <person name="Westerberg I."/>
            <person name="Brannstrom I.O."/>
            <person name="Guillou S."/>
            <person name="Cros-Aarteil S."/>
            <person name="Calhoun S."/>
            <person name="Haridas S."/>
            <person name="Kuo A."/>
            <person name="Mondo S."/>
            <person name="Pangilinan J."/>
            <person name="Riley R."/>
            <person name="LaButti K."/>
            <person name="Andreopoulos B."/>
            <person name="Lipzen A."/>
            <person name="Chen C."/>
            <person name="Yan M."/>
            <person name="Daum C."/>
            <person name="Ng V."/>
            <person name="Clum A."/>
            <person name="Steindorff A."/>
            <person name="Ohm R.A."/>
            <person name="Martin F."/>
            <person name="Silar P."/>
            <person name="Natvig D.O."/>
            <person name="Lalanne C."/>
            <person name="Gautier V."/>
            <person name="Ament-Velasquez S.L."/>
            <person name="Kruys A."/>
            <person name="Hutchinson M.I."/>
            <person name="Powell A.J."/>
            <person name="Barry K."/>
            <person name="Miller A.N."/>
            <person name="Grigoriev I.V."/>
            <person name="Debuchy R."/>
            <person name="Gladieux P."/>
            <person name="Hiltunen Thoren M."/>
            <person name="Johannesson H."/>
        </authorList>
    </citation>
    <scope>NUCLEOTIDE SEQUENCE</scope>
    <source>
        <strain evidence="6">CBS 990.96</strain>
    </source>
</reference>
<evidence type="ECO:0000256" key="4">
    <source>
        <dbReference type="RuleBase" id="RU367098"/>
    </source>
</evidence>
<dbReference type="GO" id="GO:0005739">
    <property type="term" value="C:mitochondrion"/>
    <property type="evidence" value="ECO:0007669"/>
    <property type="project" value="TreeGrafter"/>
</dbReference>
<protein>
    <recommendedName>
        <fullName evidence="4">Altered inheritance of mitochondria protein 11</fullName>
    </recommendedName>
</protein>
<evidence type="ECO:0000256" key="1">
    <source>
        <dbReference type="ARBA" id="ARBA00022692"/>
    </source>
</evidence>
<keyword evidence="2" id="KW-1133">Transmembrane helix</keyword>
<reference evidence="6" key="2">
    <citation type="submission" date="2023-05" db="EMBL/GenBank/DDBJ databases">
        <authorList>
            <consortium name="Lawrence Berkeley National Laboratory"/>
            <person name="Steindorff A."/>
            <person name="Hensen N."/>
            <person name="Bonometti L."/>
            <person name="Westerberg I."/>
            <person name="Brannstrom I.O."/>
            <person name="Guillou S."/>
            <person name="Cros-Aarteil S."/>
            <person name="Calhoun S."/>
            <person name="Haridas S."/>
            <person name="Kuo A."/>
            <person name="Mondo S."/>
            <person name="Pangilinan J."/>
            <person name="Riley R."/>
            <person name="Labutti K."/>
            <person name="Andreopoulos B."/>
            <person name="Lipzen A."/>
            <person name="Chen C."/>
            <person name="Yanf M."/>
            <person name="Daum C."/>
            <person name="Ng V."/>
            <person name="Clum A."/>
            <person name="Ohm R."/>
            <person name="Martin F."/>
            <person name="Silar P."/>
            <person name="Natvig D."/>
            <person name="Lalanne C."/>
            <person name="Gautier V."/>
            <person name="Ament-Velasquez S.L."/>
            <person name="Kruys A."/>
            <person name="Hutchinson M.I."/>
            <person name="Powell A.J."/>
            <person name="Barry K."/>
            <person name="Miller A.N."/>
            <person name="Grigoriev I.V."/>
            <person name="Debuchy R."/>
            <person name="Gladieux P."/>
            <person name="Thoren M.H."/>
            <person name="Johannesson H."/>
        </authorList>
    </citation>
    <scope>NUCLEOTIDE SEQUENCE</scope>
    <source>
        <strain evidence="6">CBS 990.96</strain>
    </source>
</reference>
<evidence type="ECO:0000313" key="7">
    <source>
        <dbReference type="Proteomes" id="UP001301958"/>
    </source>
</evidence>
<organism evidence="6 7">
    <name type="scientific">Podospora fimiseda</name>
    <dbReference type="NCBI Taxonomy" id="252190"/>
    <lineage>
        <taxon>Eukaryota</taxon>
        <taxon>Fungi</taxon>
        <taxon>Dikarya</taxon>
        <taxon>Ascomycota</taxon>
        <taxon>Pezizomycotina</taxon>
        <taxon>Sordariomycetes</taxon>
        <taxon>Sordariomycetidae</taxon>
        <taxon>Sordariales</taxon>
        <taxon>Podosporaceae</taxon>
        <taxon>Podospora</taxon>
    </lineage>
</organism>
<dbReference type="PANTHER" id="PTHR39136">
    <property type="entry name" value="ALTERED INHERITANCE OF MITOCHONDRIA PROTEIN 11"/>
    <property type="match status" value="1"/>
</dbReference>
<dbReference type="PANTHER" id="PTHR39136:SF1">
    <property type="entry name" value="ALTERED INHERITANCE OF MITOCHONDRIA PROTEIN 11"/>
    <property type="match status" value="1"/>
</dbReference>
<dbReference type="GO" id="GO:0016020">
    <property type="term" value="C:membrane"/>
    <property type="evidence" value="ECO:0007669"/>
    <property type="project" value="UniProtKB-SubCell"/>
</dbReference>
<keyword evidence="7" id="KW-1185">Reference proteome</keyword>
<feature type="region of interest" description="Disordered" evidence="5">
    <location>
        <begin position="15"/>
        <end position="44"/>
    </location>
</feature>
<keyword evidence="1" id="KW-0812">Transmembrane</keyword>
<gene>
    <name evidence="4" type="primary">AIM11</name>
    <name evidence="6" type="ORF">QBC38DRAFT_128117</name>
</gene>
<proteinExistence type="inferred from homology"/>
<dbReference type="EMBL" id="MU865312">
    <property type="protein sequence ID" value="KAK4229038.1"/>
    <property type="molecule type" value="Genomic_DNA"/>
</dbReference>